<proteinExistence type="inferred from homology"/>
<dbReference type="GO" id="GO:0005886">
    <property type="term" value="C:plasma membrane"/>
    <property type="evidence" value="ECO:0007669"/>
    <property type="project" value="UniProtKB-SubCell"/>
</dbReference>
<comment type="catalytic activity">
    <reaction evidence="9">
        <text>a long chain fatty alcohol + a fatty acyl-CoA = a long-chain alcohol wax ester + CoA</text>
        <dbReference type="Rhea" id="RHEA:38443"/>
        <dbReference type="ChEBI" id="CHEBI:17135"/>
        <dbReference type="ChEBI" id="CHEBI:57287"/>
        <dbReference type="ChEBI" id="CHEBI:77636"/>
        <dbReference type="ChEBI" id="CHEBI:235323"/>
        <dbReference type="EC" id="2.3.1.75"/>
    </reaction>
</comment>
<dbReference type="PANTHER" id="PTHR31650">
    <property type="entry name" value="O-ACYLTRANSFERASE (WSD1-LIKE) FAMILY PROTEIN"/>
    <property type="match status" value="1"/>
</dbReference>
<evidence type="ECO:0000256" key="2">
    <source>
        <dbReference type="ARBA" id="ARBA00004586"/>
    </source>
</evidence>
<keyword evidence="11" id="KW-0472">Membrane</keyword>
<dbReference type="Pfam" id="PF06974">
    <property type="entry name" value="WS_DGAT_C"/>
    <property type="match status" value="1"/>
</dbReference>
<evidence type="ECO:0000256" key="11">
    <source>
        <dbReference type="SAM" id="Phobius"/>
    </source>
</evidence>
<keyword evidence="11" id="KW-0812">Transmembrane</keyword>
<dbReference type="InterPro" id="IPR045034">
    <property type="entry name" value="O-acyltransferase_WSD1-like"/>
</dbReference>
<evidence type="ECO:0000313" key="14">
    <source>
        <dbReference type="EMBL" id="KAJ8426365.1"/>
    </source>
</evidence>
<dbReference type="Pfam" id="PF03007">
    <property type="entry name" value="WS_DGAT_cat"/>
    <property type="match status" value="1"/>
</dbReference>
<comment type="pathway">
    <text evidence="3">Glycerolipid metabolism; triacylglycerol biosynthesis.</text>
</comment>
<dbReference type="GO" id="GO:0004144">
    <property type="term" value="F:diacylglycerol O-acyltransferase activity"/>
    <property type="evidence" value="ECO:0007669"/>
    <property type="project" value="UniProtKB-EC"/>
</dbReference>
<comment type="similarity">
    <text evidence="8">In the N-terminal section; belongs to the long-chain O-acyltransferase family.</text>
</comment>
<evidence type="ECO:0000256" key="10">
    <source>
        <dbReference type="ARBA" id="ARBA00048109"/>
    </source>
</evidence>
<dbReference type="AlphaFoldDB" id="A0A9Q1JNL0"/>
<evidence type="ECO:0000259" key="13">
    <source>
        <dbReference type="Pfam" id="PF06974"/>
    </source>
</evidence>
<keyword evidence="5" id="KW-0808">Transferase</keyword>
<evidence type="ECO:0000256" key="5">
    <source>
        <dbReference type="ARBA" id="ARBA00022679"/>
    </source>
</evidence>
<feature type="transmembrane region" description="Helical" evidence="11">
    <location>
        <begin position="89"/>
        <end position="107"/>
    </location>
</feature>
<keyword evidence="6" id="KW-0256">Endoplasmic reticulum</keyword>
<comment type="catalytic activity">
    <reaction evidence="10">
        <text>an acyl-CoA + a 1,2-diacyl-sn-glycerol = a triacyl-sn-glycerol + CoA</text>
        <dbReference type="Rhea" id="RHEA:10868"/>
        <dbReference type="ChEBI" id="CHEBI:17815"/>
        <dbReference type="ChEBI" id="CHEBI:57287"/>
        <dbReference type="ChEBI" id="CHEBI:58342"/>
        <dbReference type="ChEBI" id="CHEBI:64615"/>
        <dbReference type="EC" id="2.3.1.20"/>
    </reaction>
</comment>
<evidence type="ECO:0000256" key="7">
    <source>
        <dbReference type="ARBA" id="ARBA00023315"/>
    </source>
</evidence>
<dbReference type="GO" id="GO:0005789">
    <property type="term" value="C:endoplasmic reticulum membrane"/>
    <property type="evidence" value="ECO:0007669"/>
    <property type="project" value="UniProtKB-SubCell"/>
</dbReference>
<reference evidence="14" key="1">
    <citation type="submission" date="2022-04" db="EMBL/GenBank/DDBJ databases">
        <title>Carnegiea gigantea Genome sequencing and assembly v2.</title>
        <authorList>
            <person name="Copetti D."/>
            <person name="Sanderson M.J."/>
            <person name="Burquez A."/>
            <person name="Wojciechowski M.F."/>
        </authorList>
    </citation>
    <scope>NUCLEOTIDE SEQUENCE</scope>
    <source>
        <strain evidence="14">SGP5-SGP5p</strain>
        <tissue evidence="14">Aerial part</tissue>
    </source>
</reference>
<name>A0A9Q1JNL0_9CARY</name>
<dbReference type="GO" id="GO:0047196">
    <property type="term" value="F:long-chain-alcohol O-fatty-acyltransferase activity"/>
    <property type="evidence" value="ECO:0007669"/>
    <property type="project" value="UniProtKB-EC"/>
</dbReference>
<sequence>MDSPDQLVDDYVSNLSKSTMDLSKPLWDFHVLNVETSEATSYGVFRFHHSLGDGVSLISTLLACTRKTSDPNALPSLPIAKKKLGRGNYLGFLRYFYALLLIFKLWWNTFVDVVMMMATMICLKDTKTPLKGAPGIEKSPKWFVRRMLNFHDIKLVKNAMGTTVNDVVLGVTQAGLTRYLNEKYGKDKGENRAFKNNLPKHVRLRALVAVNLRPTIMIEDILEMMEANSKCGKDWGNLFGSVYFPFHIALRDDPLDYIRDAKATMDRKKHSFQPWLSYFNTKLLLSMGGVKAAATSFYKALSNTTLGFSCLAGPIDEMSWSGHPVAFFAPSVYGVPQALVIHFQSYMDKMIVALAVDRNVIPDPYKLCDEIEKSLVLAKNCVIDRKLVKFEDVD</sequence>
<dbReference type="OrthoDB" id="619536at2759"/>
<dbReference type="EMBL" id="JAKOGI010001301">
    <property type="protein sequence ID" value="KAJ8426365.1"/>
    <property type="molecule type" value="Genomic_DNA"/>
</dbReference>
<evidence type="ECO:0000256" key="6">
    <source>
        <dbReference type="ARBA" id="ARBA00022824"/>
    </source>
</evidence>
<feature type="domain" description="O-acyltransferase WSD1 C-terminal" evidence="13">
    <location>
        <begin position="235"/>
        <end position="375"/>
    </location>
</feature>
<comment type="pathway">
    <text evidence="4">Lipid metabolism.</text>
</comment>
<evidence type="ECO:0000259" key="12">
    <source>
        <dbReference type="Pfam" id="PF03007"/>
    </source>
</evidence>
<evidence type="ECO:0000256" key="4">
    <source>
        <dbReference type="ARBA" id="ARBA00005189"/>
    </source>
</evidence>
<evidence type="ECO:0008006" key="16">
    <source>
        <dbReference type="Google" id="ProtNLM"/>
    </source>
</evidence>
<dbReference type="InterPro" id="IPR009721">
    <property type="entry name" value="O-acyltransferase_WSD1_C"/>
</dbReference>
<keyword evidence="11" id="KW-1133">Transmembrane helix</keyword>
<comment type="subcellular location">
    <subcellularLocation>
        <location evidence="1">Cell membrane</location>
        <topology evidence="1">Single-pass membrane protein</topology>
    </subcellularLocation>
    <subcellularLocation>
        <location evidence="2">Endoplasmic reticulum membrane</location>
    </subcellularLocation>
</comment>
<comment type="caution">
    <text evidence="14">The sequence shown here is derived from an EMBL/GenBank/DDBJ whole genome shotgun (WGS) entry which is preliminary data.</text>
</comment>
<evidence type="ECO:0000256" key="8">
    <source>
        <dbReference type="ARBA" id="ARBA00024360"/>
    </source>
</evidence>
<keyword evidence="15" id="KW-1185">Reference proteome</keyword>
<protein>
    <recommendedName>
        <fullName evidence="16">Diacylglycerol O-acyltransferase</fullName>
    </recommendedName>
</protein>
<dbReference type="Proteomes" id="UP001153076">
    <property type="component" value="Unassembled WGS sequence"/>
</dbReference>
<gene>
    <name evidence="14" type="ORF">Cgig2_001891</name>
</gene>
<evidence type="ECO:0000256" key="1">
    <source>
        <dbReference type="ARBA" id="ARBA00004162"/>
    </source>
</evidence>
<accession>A0A9Q1JNL0</accession>
<keyword evidence="7" id="KW-0012">Acyltransferase</keyword>
<dbReference type="GO" id="GO:0019432">
    <property type="term" value="P:triglyceride biosynthetic process"/>
    <property type="evidence" value="ECO:0007669"/>
    <property type="project" value="TreeGrafter"/>
</dbReference>
<feature type="domain" description="O-acyltransferase WSD1-like N-terminal" evidence="12">
    <location>
        <begin position="9"/>
        <end position="168"/>
    </location>
</feature>
<organism evidence="14 15">
    <name type="scientific">Carnegiea gigantea</name>
    <dbReference type="NCBI Taxonomy" id="171969"/>
    <lineage>
        <taxon>Eukaryota</taxon>
        <taxon>Viridiplantae</taxon>
        <taxon>Streptophyta</taxon>
        <taxon>Embryophyta</taxon>
        <taxon>Tracheophyta</taxon>
        <taxon>Spermatophyta</taxon>
        <taxon>Magnoliopsida</taxon>
        <taxon>eudicotyledons</taxon>
        <taxon>Gunneridae</taxon>
        <taxon>Pentapetalae</taxon>
        <taxon>Caryophyllales</taxon>
        <taxon>Cactineae</taxon>
        <taxon>Cactaceae</taxon>
        <taxon>Cactoideae</taxon>
        <taxon>Echinocereeae</taxon>
        <taxon>Carnegiea</taxon>
    </lineage>
</organism>
<dbReference type="PANTHER" id="PTHR31650:SF1">
    <property type="entry name" value="WAX ESTER SYNTHASE_DIACYLGLYCEROL ACYLTRANSFERASE 4-RELATED"/>
    <property type="match status" value="1"/>
</dbReference>
<evidence type="ECO:0000256" key="9">
    <source>
        <dbReference type="ARBA" id="ARBA00047604"/>
    </source>
</evidence>
<evidence type="ECO:0000256" key="3">
    <source>
        <dbReference type="ARBA" id="ARBA00004771"/>
    </source>
</evidence>
<evidence type="ECO:0000313" key="15">
    <source>
        <dbReference type="Proteomes" id="UP001153076"/>
    </source>
</evidence>
<dbReference type="InterPro" id="IPR004255">
    <property type="entry name" value="O-acyltransferase_WSD1_N"/>
</dbReference>